<keyword evidence="1" id="KW-1277">Toxin-antitoxin system</keyword>
<dbReference type="Pfam" id="PF09386">
    <property type="entry name" value="ParD"/>
    <property type="match status" value="1"/>
</dbReference>
<dbReference type="GO" id="GO:0006355">
    <property type="term" value="P:regulation of DNA-templated transcription"/>
    <property type="evidence" value="ECO:0007669"/>
    <property type="project" value="InterPro"/>
</dbReference>
<dbReference type="InterPro" id="IPR010985">
    <property type="entry name" value="Ribbon_hlx_hlx"/>
</dbReference>
<sequence>MSRLSIEITPEQHSRLKACAALRGQSIKDYVLERTLPPLPKDETLTEEEALRQLEAFLKPRIESAKRGEFVDKSVEQIFEEVHSEQTDEV</sequence>
<accession>W4LCT5</accession>
<name>W4LCT5_ENTF1</name>
<dbReference type="AlphaFoldDB" id="W4LCT5"/>
<dbReference type="SUPFAM" id="SSF47598">
    <property type="entry name" value="Ribbon-helix-helix"/>
    <property type="match status" value="1"/>
</dbReference>
<reference evidence="2 3" key="1">
    <citation type="journal article" date="2014" name="Nature">
        <title>An environmental bacterial taxon with a large and distinct metabolic repertoire.</title>
        <authorList>
            <person name="Wilson M.C."/>
            <person name="Mori T."/>
            <person name="Ruckert C."/>
            <person name="Uria A.R."/>
            <person name="Helf M.J."/>
            <person name="Takada K."/>
            <person name="Gernert C."/>
            <person name="Steffens U.A."/>
            <person name="Heycke N."/>
            <person name="Schmitt S."/>
            <person name="Rinke C."/>
            <person name="Helfrich E.J."/>
            <person name="Brachmann A.O."/>
            <person name="Gurgui C."/>
            <person name="Wakimoto T."/>
            <person name="Kracht M."/>
            <person name="Crusemann M."/>
            <person name="Hentschel U."/>
            <person name="Abe I."/>
            <person name="Matsunaga S."/>
            <person name="Kalinowski J."/>
            <person name="Takeyama H."/>
            <person name="Piel J."/>
        </authorList>
    </citation>
    <scope>NUCLEOTIDE SEQUENCE [LARGE SCALE GENOMIC DNA]</scope>
    <source>
        <strain evidence="3">TSY1</strain>
    </source>
</reference>
<dbReference type="Gene3D" id="6.10.180.10">
    <property type="entry name" value="Antitoxin ParD"/>
    <property type="match status" value="1"/>
</dbReference>
<keyword evidence="3" id="KW-1185">Reference proteome</keyword>
<evidence type="ECO:0000256" key="1">
    <source>
        <dbReference type="ARBA" id="ARBA00022649"/>
    </source>
</evidence>
<dbReference type="HOGENOM" id="CLU_192233_0_0_7"/>
<organism evidence="2 3">
    <name type="scientific">Entotheonella factor</name>
    <dbReference type="NCBI Taxonomy" id="1429438"/>
    <lineage>
        <taxon>Bacteria</taxon>
        <taxon>Pseudomonadati</taxon>
        <taxon>Nitrospinota/Tectimicrobiota group</taxon>
        <taxon>Candidatus Tectimicrobiota</taxon>
        <taxon>Candidatus Entotheonellia</taxon>
        <taxon>Candidatus Entotheonellales</taxon>
        <taxon>Candidatus Entotheonellaceae</taxon>
        <taxon>Candidatus Entotheonella</taxon>
    </lineage>
</organism>
<proteinExistence type="predicted"/>
<dbReference type="EMBL" id="AZHW01000862">
    <property type="protein sequence ID" value="ETW95888.1"/>
    <property type="molecule type" value="Genomic_DNA"/>
</dbReference>
<dbReference type="Proteomes" id="UP000019141">
    <property type="component" value="Unassembled WGS sequence"/>
</dbReference>
<evidence type="ECO:0000313" key="3">
    <source>
        <dbReference type="Proteomes" id="UP000019141"/>
    </source>
</evidence>
<dbReference type="PATRIC" id="fig|1429438.4.peg.5484"/>
<protein>
    <submittedName>
        <fullName evidence="2">Antitoxin</fullName>
    </submittedName>
</protein>
<evidence type="ECO:0000313" key="2">
    <source>
        <dbReference type="EMBL" id="ETW95888.1"/>
    </source>
</evidence>
<dbReference type="InterPro" id="IPR038296">
    <property type="entry name" value="ParD_sf"/>
</dbReference>
<dbReference type="InterPro" id="IPR022789">
    <property type="entry name" value="ParD"/>
</dbReference>
<comment type="caution">
    <text evidence="2">The sequence shown here is derived from an EMBL/GenBank/DDBJ whole genome shotgun (WGS) entry which is preliminary data.</text>
</comment>
<gene>
    <name evidence="2" type="ORF">ETSY1_28800</name>
</gene>